<evidence type="ECO:0000256" key="9">
    <source>
        <dbReference type="NCBIfam" id="TIGR00212"/>
    </source>
</evidence>
<evidence type="ECO:0000256" key="1">
    <source>
        <dbReference type="ARBA" id="ARBA00001916"/>
    </source>
</evidence>
<evidence type="ECO:0000313" key="13">
    <source>
        <dbReference type="EMBL" id="OAD44907.1"/>
    </source>
</evidence>
<dbReference type="GO" id="GO:0004418">
    <property type="term" value="F:hydroxymethylbilane synthase activity"/>
    <property type="evidence" value="ECO:0007669"/>
    <property type="project" value="UniProtKB-UniRule"/>
</dbReference>
<comment type="similarity">
    <text evidence="4">Belongs to the HMBS family.</text>
</comment>
<evidence type="ECO:0000259" key="10">
    <source>
        <dbReference type="Pfam" id="PF01379"/>
    </source>
</evidence>
<dbReference type="PROSITE" id="PS00533">
    <property type="entry name" value="PORPHOBILINOGEN_DEAM"/>
    <property type="match status" value="1"/>
</dbReference>
<comment type="pathway">
    <text evidence="3">Porphyrin-containing compound metabolism; protoporphyrin-IX biosynthesis; coproporphyrinogen-III from 5-aminolevulinate: step 2/4.</text>
</comment>
<dbReference type="CDD" id="cd06578">
    <property type="entry name" value="HemD"/>
    <property type="match status" value="1"/>
</dbReference>
<keyword evidence="14" id="KW-1185">Reference proteome</keyword>
<dbReference type="AlphaFoldDB" id="A0A176TAK6"/>
<dbReference type="InterPro" id="IPR000860">
    <property type="entry name" value="HemC"/>
</dbReference>
<evidence type="ECO:0000259" key="12">
    <source>
        <dbReference type="Pfam" id="PF03900"/>
    </source>
</evidence>
<dbReference type="GO" id="GO:0004852">
    <property type="term" value="F:uroporphyrinogen-III synthase activity"/>
    <property type="evidence" value="ECO:0007669"/>
    <property type="project" value="InterPro"/>
</dbReference>
<dbReference type="Pfam" id="PF03900">
    <property type="entry name" value="Porphobil_deamC"/>
    <property type="match status" value="1"/>
</dbReference>
<dbReference type="InterPro" id="IPR022419">
    <property type="entry name" value="Porphobilin_deaminase_cofac_BS"/>
</dbReference>
<evidence type="ECO:0000256" key="6">
    <source>
        <dbReference type="ARBA" id="ARBA00022679"/>
    </source>
</evidence>
<dbReference type="Gene3D" id="3.40.190.10">
    <property type="entry name" value="Periplasmic binding protein-like II"/>
    <property type="match status" value="2"/>
</dbReference>
<comment type="caution">
    <text evidence="13">The sequence shown here is derived from an EMBL/GenBank/DDBJ whole genome shotgun (WGS) entry which is preliminary data.</text>
</comment>
<dbReference type="SUPFAM" id="SSF69618">
    <property type="entry name" value="HemD-like"/>
    <property type="match status" value="1"/>
</dbReference>
<dbReference type="Proteomes" id="UP000076923">
    <property type="component" value="Unassembled WGS sequence"/>
</dbReference>
<keyword evidence="6" id="KW-0808">Transferase</keyword>
<evidence type="ECO:0000259" key="11">
    <source>
        <dbReference type="Pfam" id="PF02602"/>
    </source>
</evidence>
<gene>
    <name evidence="13" type="ORF">LPB303_10520</name>
</gene>
<evidence type="ECO:0000313" key="14">
    <source>
        <dbReference type="Proteomes" id="UP000076923"/>
    </source>
</evidence>
<comment type="cofactor">
    <cofactor evidence="1">
        <name>dipyrromethane</name>
        <dbReference type="ChEBI" id="CHEBI:60342"/>
    </cofactor>
</comment>
<feature type="domain" description="Porphobilinogen deaminase C-terminal" evidence="12">
    <location>
        <begin position="222"/>
        <end position="288"/>
    </location>
</feature>
<dbReference type="InterPro" id="IPR022418">
    <property type="entry name" value="Porphobilinogen_deaminase_C"/>
</dbReference>
<keyword evidence="7" id="KW-0627">Porphyrin biosynthesis</keyword>
<comment type="function">
    <text evidence="2">Tetrapolymerization of the monopyrrole PBG into the hydroxymethylbilane pre-uroporphyrinogen in several discrete steps.</text>
</comment>
<dbReference type="GO" id="GO:0006783">
    <property type="term" value="P:heme biosynthetic process"/>
    <property type="evidence" value="ECO:0007669"/>
    <property type="project" value="TreeGrafter"/>
</dbReference>
<evidence type="ECO:0000256" key="3">
    <source>
        <dbReference type="ARBA" id="ARBA00004735"/>
    </source>
</evidence>
<dbReference type="STRING" id="1333662.LPB303_10520"/>
<dbReference type="Gene3D" id="3.30.160.40">
    <property type="entry name" value="Porphobilinogen deaminase, C-terminal domain"/>
    <property type="match status" value="1"/>
</dbReference>
<evidence type="ECO:0000256" key="7">
    <source>
        <dbReference type="ARBA" id="ARBA00023244"/>
    </source>
</evidence>
<dbReference type="EC" id="2.5.1.61" evidence="9"/>
<sequence length="531" mass="59278">MQKIIKIGTRDSQLALWQANKVRKELKELGYESEIVPIKSFGDIVLDKPLYELGVTGVFTKNLDVAMLNGDIDIAVHSLKDVPTVLPEGIIQAAVLKRADYIDLLVLKDNEEFFGQPDGIIATGSIRRKAMWLDRYPTHKVEGIRGNVNTRLEKLANSETWNGAIFAAAGLERLGLREAEAIPLTWMVPAPAQGAIMVACLEKDDFVRDACEQINHYETKVCVGIEREFLNLLEGGCTAPIGALAYIDARTEEVVFKGVLLKKDGSKKITVTKNAKMGSHRYLAKDCADYVINKGGKELMQEDAAETVAPLQNIFSTKKLSELQKEIVSETIGVKDSDFIKIRFNRIPAKVMKNEIENVIITSQNGVEALLNSFTKDEMNFKNIYCVGRRTKKLIENRIGKVAHAAKNAKKLAEYLAEELETKKVTYFCSNLRLDVLPASLKARDIQVTEVEAYKTMLSSEKIDDEVSGVLFYSPSGIESYLEENNPDRIAFCIGETTAVEARKYFEKVEVANMPSVDSLLELVNTYFSKE</sequence>
<dbReference type="InterPro" id="IPR036803">
    <property type="entry name" value="Porphobilinogen_deaminase_C_sf"/>
</dbReference>
<dbReference type="EMBL" id="LVWE01000037">
    <property type="protein sequence ID" value="OAD44907.1"/>
    <property type="molecule type" value="Genomic_DNA"/>
</dbReference>
<organism evidence="13 14">
    <name type="scientific">Polaribacter atrinae</name>
    <dbReference type="NCBI Taxonomy" id="1333662"/>
    <lineage>
        <taxon>Bacteria</taxon>
        <taxon>Pseudomonadati</taxon>
        <taxon>Bacteroidota</taxon>
        <taxon>Flavobacteriia</taxon>
        <taxon>Flavobacteriales</taxon>
        <taxon>Flavobacteriaceae</taxon>
    </lineage>
</organism>
<dbReference type="InterPro" id="IPR003754">
    <property type="entry name" value="4pyrrol_synth_uPrphyn_synth"/>
</dbReference>
<comment type="subunit">
    <text evidence="5">Monomer.</text>
</comment>
<evidence type="ECO:0000256" key="4">
    <source>
        <dbReference type="ARBA" id="ARBA00005638"/>
    </source>
</evidence>
<reference evidence="13 14" key="1">
    <citation type="submission" date="2016-02" db="EMBL/GenBank/DDBJ databases">
        <title>Draft genome sequence of Polaribacter atrinae KACC17473.</title>
        <authorList>
            <person name="Shin S.-K."/>
            <person name="Yi H."/>
        </authorList>
    </citation>
    <scope>NUCLEOTIDE SEQUENCE [LARGE SCALE GENOMIC DNA]</scope>
    <source>
        <strain evidence="13 14">KACC 17473</strain>
    </source>
</reference>
<feature type="domain" description="Porphobilinogen deaminase N-terminal" evidence="10">
    <location>
        <begin position="5"/>
        <end position="207"/>
    </location>
</feature>
<evidence type="ECO:0000256" key="5">
    <source>
        <dbReference type="ARBA" id="ARBA00011245"/>
    </source>
</evidence>
<dbReference type="SUPFAM" id="SSF54782">
    <property type="entry name" value="Porphobilinogen deaminase (hydroxymethylbilane synthase), C-terminal domain"/>
    <property type="match status" value="1"/>
</dbReference>
<dbReference type="PANTHER" id="PTHR11557">
    <property type="entry name" value="PORPHOBILINOGEN DEAMINASE"/>
    <property type="match status" value="1"/>
</dbReference>
<evidence type="ECO:0000256" key="8">
    <source>
        <dbReference type="ARBA" id="ARBA00048169"/>
    </source>
</evidence>
<dbReference type="Gene3D" id="3.40.50.10090">
    <property type="match status" value="2"/>
</dbReference>
<comment type="catalytic activity">
    <reaction evidence="8">
        <text>4 porphobilinogen + H2O = hydroxymethylbilane + 4 NH4(+)</text>
        <dbReference type="Rhea" id="RHEA:13185"/>
        <dbReference type="ChEBI" id="CHEBI:15377"/>
        <dbReference type="ChEBI" id="CHEBI:28938"/>
        <dbReference type="ChEBI" id="CHEBI:57845"/>
        <dbReference type="ChEBI" id="CHEBI:58126"/>
        <dbReference type="EC" id="2.5.1.61"/>
    </reaction>
</comment>
<dbReference type="Pfam" id="PF02602">
    <property type="entry name" value="HEM4"/>
    <property type="match status" value="1"/>
</dbReference>
<dbReference type="InterPro" id="IPR022417">
    <property type="entry name" value="Porphobilin_deaminase_N"/>
</dbReference>
<name>A0A176TAK6_9FLAO</name>
<accession>A0A176TAK6</accession>
<dbReference type="SUPFAM" id="SSF53850">
    <property type="entry name" value="Periplasmic binding protein-like II"/>
    <property type="match status" value="1"/>
</dbReference>
<dbReference type="NCBIfam" id="TIGR00212">
    <property type="entry name" value="hemC"/>
    <property type="match status" value="1"/>
</dbReference>
<dbReference type="GO" id="GO:0005737">
    <property type="term" value="C:cytoplasm"/>
    <property type="evidence" value="ECO:0007669"/>
    <property type="project" value="UniProtKB-UniRule"/>
</dbReference>
<dbReference type="CDD" id="cd13647">
    <property type="entry name" value="PBP2_PBGD_2"/>
    <property type="match status" value="1"/>
</dbReference>
<dbReference type="RefSeq" id="WP_068449988.1">
    <property type="nucleotide sequence ID" value="NZ_CP150660.1"/>
</dbReference>
<evidence type="ECO:0000256" key="2">
    <source>
        <dbReference type="ARBA" id="ARBA00002869"/>
    </source>
</evidence>
<feature type="domain" description="Tetrapyrrole biosynthesis uroporphyrinogen III synthase" evidence="11">
    <location>
        <begin position="352"/>
        <end position="522"/>
    </location>
</feature>
<dbReference type="Pfam" id="PF01379">
    <property type="entry name" value="Porphobil_deam"/>
    <property type="match status" value="1"/>
</dbReference>
<protein>
    <recommendedName>
        <fullName evidence="9">Hydroxymethylbilane synthase</fullName>
        <ecNumber evidence="9">2.5.1.61</ecNumber>
    </recommendedName>
</protein>
<proteinExistence type="inferred from homology"/>
<dbReference type="PANTHER" id="PTHR11557:SF0">
    <property type="entry name" value="PORPHOBILINOGEN DEAMINASE"/>
    <property type="match status" value="1"/>
</dbReference>
<dbReference type="PRINTS" id="PR00151">
    <property type="entry name" value="PORPHBDMNASE"/>
</dbReference>
<dbReference type="InterPro" id="IPR036108">
    <property type="entry name" value="4pyrrol_syn_uPrphyn_synt_sf"/>
</dbReference>
<dbReference type="OrthoDB" id="9810298at2"/>